<gene>
    <name evidence="3" type="ORF">HNR67_001211</name>
</gene>
<sequence>MTENVNPGNPQPPVPPRRGQVSHQDPSRTRARPATLAEQRARQEAEAAELAARQAEIAEAERKAKLRKRLLIGGGVTVGVVALVAIWYAAQQPDEVTARCVDQDGVVVDDDYCDDDYARSHGGTSHGGGGIFIYNGGRQYSYNYGGNGTKGQKITGGSSIRPKDANISTASGKSIQRGGFGIRGGSGGSSGSSGSSGGS</sequence>
<organism evidence="3 4">
    <name type="scientific">Crossiella cryophila</name>
    <dbReference type="NCBI Taxonomy" id="43355"/>
    <lineage>
        <taxon>Bacteria</taxon>
        <taxon>Bacillati</taxon>
        <taxon>Actinomycetota</taxon>
        <taxon>Actinomycetes</taxon>
        <taxon>Pseudonocardiales</taxon>
        <taxon>Pseudonocardiaceae</taxon>
        <taxon>Crossiella</taxon>
    </lineage>
</organism>
<comment type="caution">
    <text evidence="3">The sequence shown here is derived from an EMBL/GenBank/DDBJ whole genome shotgun (WGS) entry which is preliminary data.</text>
</comment>
<feature type="compositionally biased region" description="Gly residues" evidence="1">
    <location>
        <begin position="178"/>
        <end position="199"/>
    </location>
</feature>
<dbReference type="EMBL" id="JACHMH010000001">
    <property type="protein sequence ID" value="MBB4675093.1"/>
    <property type="molecule type" value="Genomic_DNA"/>
</dbReference>
<feature type="region of interest" description="Disordered" evidence="1">
    <location>
        <begin position="1"/>
        <end position="47"/>
    </location>
</feature>
<keyword evidence="4" id="KW-1185">Reference proteome</keyword>
<accession>A0A7W7C889</accession>
<keyword evidence="2" id="KW-1133">Transmembrane helix</keyword>
<proteinExistence type="predicted"/>
<keyword evidence="2" id="KW-0472">Membrane</keyword>
<dbReference type="Proteomes" id="UP000533598">
    <property type="component" value="Unassembled WGS sequence"/>
</dbReference>
<protein>
    <submittedName>
        <fullName evidence="3">Uncharacterized protein</fullName>
    </submittedName>
</protein>
<dbReference type="AlphaFoldDB" id="A0A7W7C889"/>
<evidence type="ECO:0000256" key="2">
    <source>
        <dbReference type="SAM" id="Phobius"/>
    </source>
</evidence>
<feature type="transmembrane region" description="Helical" evidence="2">
    <location>
        <begin position="70"/>
        <end position="90"/>
    </location>
</feature>
<evidence type="ECO:0000313" key="4">
    <source>
        <dbReference type="Proteomes" id="UP000533598"/>
    </source>
</evidence>
<evidence type="ECO:0000313" key="3">
    <source>
        <dbReference type="EMBL" id="MBB4675093.1"/>
    </source>
</evidence>
<reference evidence="3 4" key="1">
    <citation type="submission" date="2020-08" db="EMBL/GenBank/DDBJ databases">
        <title>Sequencing the genomes of 1000 actinobacteria strains.</title>
        <authorList>
            <person name="Klenk H.-P."/>
        </authorList>
    </citation>
    <scope>NUCLEOTIDE SEQUENCE [LARGE SCALE GENOMIC DNA]</scope>
    <source>
        <strain evidence="3 4">DSM 44230</strain>
    </source>
</reference>
<feature type="region of interest" description="Disordered" evidence="1">
    <location>
        <begin position="153"/>
        <end position="199"/>
    </location>
</feature>
<dbReference type="RefSeq" id="WP_185001125.1">
    <property type="nucleotide sequence ID" value="NZ_BAAAUI010000026.1"/>
</dbReference>
<keyword evidence="2" id="KW-0812">Transmembrane</keyword>
<name>A0A7W7C889_9PSEU</name>
<evidence type="ECO:0000256" key="1">
    <source>
        <dbReference type="SAM" id="MobiDB-lite"/>
    </source>
</evidence>